<dbReference type="Proteomes" id="UP001274830">
    <property type="component" value="Unassembled WGS sequence"/>
</dbReference>
<comment type="caution">
    <text evidence="1">The sequence shown here is derived from an EMBL/GenBank/DDBJ whole genome shotgun (WGS) entry which is preliminary data.</text>
</comment>
<protein>
    <submittedName>
        <fullName evidence="1">Uncharacterized protein</fullName>
    </submittedName>
</protein>
<keyword evidence="2" id="KW-1185">Reference proteome</keyword>
<reference evidence="1" key="1">
    <citation type="submission" date="2023-07" db="EMBL/GenBank/DDBJ databases">
        <title>Black Yeasts Isolated from many extreme environments.</title>
        <authorList>
            <person name="Coleine C."/>
            <person name="Stajich J.E."/>
            <person name="Selbmann L."/>
        </authorList>
    </citation>
    <scope>NUCLEOTIDE SEQUENCE</scope>
    <source>
        <strain evidence="1">CCFEE 5485</strain>
    </source>
</reference>
<evidence type="ECO:0000313" key="1">
    <source>
        <dbReference type="EMBL" id="KAK3679980.1"/>
    </source>
</evidence>
<evidence type="ECO:0000313" key="2">
    <source>
        <dbReference type="Proteomes" id="UP001274830"/>
    </source>
</evidence>
<name>A0AAE0WX28_9PEZI</name>
<sequence>MASKTKKDALKAVNKLLNEEIFNSLELGTRKVQVECATKTEQWIRPTRIPRTSEQDRLVEVVQQNRDRFPPATAKIVLNLLQHTSPKDSRPHWTVWPFDIKGMAFPTMHLYWVDEDLEFPDNTQLQSEDGSDRA</sequence>
<accession>A0AAE0WX28</accession>
<dbReference type="AlphaFoldDB" id="A0AAE0WX28"/>
<dbReference type="EMBL" id="JAUTXT010000001">
    <property type="protein sequence ID" value="KAK3679980.1"/>
    <property type="molecule type" value="Genomic_DNA"/>
</dbReference>
<organism evidence="1 2">
    <name type="scientific">Recurvomyces mirabilis</name>
    <dbReference type="NCBI Taxonomy" id="574656"/>
    <lineage>
        <taxon>Eukaryota</taxon>
        <taxon>Fungi</taxon>
        <taxon>Dikarya</taxon>
        <taxon>Ascomycota</taxon>
        <taxon>Pezizomycotina</taxon>
        <taxon>Dothideomycetes</taxon>
        <taxon>Dothideomycetidae</taxon>
        <taxon>Mycosphaerellales</taxon>
        <taxon>Teratosphaeriaceae</taxon>
        <taxon>Recurvomyces</taxon>
    </lineage>
</organism>
<gene>
    <name evidence="1" type="ORF">LTR78_000357</name>
</gene>
<proteinExistence type="predicted"/>